<dbReference type="AlphaFoldDB" id="A0A0N4ZJ85"/>
<keyword evidence="3" id="KW-0949">S-adenosyl-L-methionine</keyword>
<sequence length="239" mass="26271">MPMLPPKLNLDKKNDTVSKSYSKHANPVIKYCNDITSKQEPIEKELMESTLKNHKMCGMLGAPEVLQVGKNFIQLIKAKKCIDIGTFTGASAVAWALALPDDGVVYSFDVSHEALDSIGRPIINGNEKVAKKIHFVKGAALDSLDQFLSNGEAGTFDFGFIDADKPNYPNYYDRLVKLLRPGGVILVDNALWNGNVADKEKNDEATNAIRNLNSIMSEDSRCNNMLLNVGDGLHVAFKN</sequence>
<dbReference type="Proteomes" id="UP000038045">
    <property type="component" value="Unplaced"/>
</dbReference>
<proteinExistence type="inferred from homology"/>
<evidence type="ECO:0000256" key="3">
    <source>
        <dbReference type="ARBA" id="ARBA00022691"/>
    </source>
</evidence>
<dbReference type="SUPFAM" id="SSF53335">
    <property type="entry name" value="S-adenosyl-L-methionine-dependent methyltransferases"/>
    <property type="match status" value="1"/>
</dbReference>
<dbReference type="InterPro" id="IPR029063">
    <property type="entry name" value="SAM-dependent_MTases_sf"/>
</dbReference>
<evidence type="ECO:0000256" key="2">
    <source>
        <dbReference type="ARBA" id="ARBA00022679"/>
    </source>
</evidence>
<evidence type="ECO:0000256" key="1">
    <source>
        <dbReference type="ARBA" id="ARBA00022603"/>
    </source>
</evidence>
<dbReference type="InterPro" id="IPR002935">
    <property type="entry name" value="SAM_O-MeTrfase"/>
</dbReference>
<dbReference type="PROSITE" id="PS51682">
    <property type="entry name" value="SAM_OMT_I"/>
    <property type="match status" value="1"/>
</dbReference>
<evidence type="ECO:0000313" key="5">
    <source>
        <dbReference type="Proteomes" id="UP000038045"/>
    </source>
</evidence>
<dbReference type="GO" id="GO:0008757">
    <property type="term" value="F:S-adenosylmethionine-dependent methyltransferase activity"/>
    <property type="evidence" value="ECO:0007669"/>
    <property type="project" value="TreeGrafter"/>
</dbReference>
<dbReference type="STRING" id="131310.A0A0N4ZJ85"/>
<accession>A0A0N4ZJ85</accession>
<dbReference type="PANTHER" id="PTHR10509">
    <property type="entry name" value="O-METHYLTRANSFERASE-RELATED"/>
    <property type="match status" value="1"/>
</dbReference>
<name>A0A0N4ZJ85_PARTI</name>
<comment type="similarity">
    <text evidence="4">Belongs to the class I-like SAM-binding methyltransferase superfamily. Cation-dependent O-methyltransferase family.</text>
</comment>
<evidence type="ECO:0000313" key="6">
    <source>
        <dbReference type="WBParaSite" id="PTRK_0000799000.1"/>
    </source>
</evidence>
<dbReference type="PANTHER" id="PTHR10509:SF93">
    <property type="entry name" value="CATECHOL O-METHYLTRANSFERASE DOMAIN-CONTAINING PROTEIN 1"/>
    <property type="match status" value="1"/>
</dbReference>
<keyword evidence="5" id="KW-1185">Reference proteome</keyword>
<reference evidence="6" key="1">
    <citation type="submission" date="2017-02" db="UniProtKB">
        <authorList>
            <consortium name="WormBaseParasite"/>
        </authorList>
    </citation>
    <scope>IDENTIFICATION</scope>
</reference>
<dbReference type="GO" id="GO:0032259">
    <property type="term" value="P:methylation"/>
    <property type="evidence" value="ECO:0007669"/>
    <property type="project" value="UniProtKB-KW"/>
</dbReference>
<evidence type="ECO:0000256" key="4">
    <source>
        <dbReference type="ARBA" id="ARBA00023453"/>
    </source>
</evidence>
<dbReference type="Gene3D" id="3.40.50.150">
    <property type="entry name" value="Vaccinia Virus protein VP39"/>
    <property type="match status" value="1"/>
</dbReference>
<dbReference type="Pfam" id="PF01596">
    <property type="entry name" value="Methyltransf_3"/>
    <property type="match status" value="1"/>
</dbReference>
<organism evidence="5 6">
    <name type="scientific">Parastrongyloides trichosuri</name>
    <name type="common">Possum-specific nematode worm</name>
    <dbReference type="NCBI Taxonomy" id="131310"/>
    <lineage>
        <taxon>Eukaryota</taxon>
        <taxon>Metazoa</taxon>
        <taxon>Ecdysozoa</taxon>
        <taxon>Nematoda</taxon>
        <taxon>Chromadorea</taxon>
        <taxon>Rhabditida</taxon>
        <taxon>Tylenchina</taxon>
        <taxon>Panagrolaimomorpha</taxon>
        <taxon>Strongyloidoidea</taxon>
        <taxon>Strongyloididae</taxon>
        <taxon>Parastrongyloides</taxon>
    </lineage>
</organism>
<dbReference type="GO" id="GO:0008171">
    <property type="term" value="F:O-methyltransferase activity"/>
    <property type="evidence" value="ECO:0007669"/>
    <property type="project" value="InterPro"/>
</dbReference>
<dbReference type="CDD" id="cd02440">
    <property type="entry name" value="AdoMet_MTases"/>
    <property type="match status" value="1"/>
</dbReference>
<dbReference type="InterPro" id="IPR050362">
    <property type="entry name" value="Cation-dep_OMT"/>
</dbReference>
<keyword evidence="1" id="KW-0489">Methyltransferase</keyword>
<keyword evidence="2" id="KW-0808">Transferase</keyword>
<protein>
    <submittedName>
        <fullName evidence="6">O-methyltransferase</fullName>
    </submittedName>
</protein>
<dbReference type="WBParaSite" id="PTRK_0000799000.1">
    <property type="protein sequence ID" value="PTRK_0000799000.1"/>
    <property type="gene ID" value="PTRK_0000799000"/>
</dbReference>